<keyword evidence="2" id="KW-1185">Reference proteome</keyword>
<dbReference type="Proteomes" id="UP000321820">
    <property type="component" value="Chromosome"/>
</dbReference>
<evidence type="ECO:0000313" key="1">
    <source>
        <dbReference type="EMBL" id="QEE27371.1"/>
    </source>
</evidence>
<evidence type="ECO:0000313" key="2">
    <source>
        <dbReference type="Proteomes" id="UP000321820"/>
    </source>
</evidence>
<reference evidence="1 2" key="1">
    <citation type="submission" date="2019-08" db="EMBL/GenBank/DDBJ databases">
        <title>Complete genome sequence of Terriglobus albidus strain ORNL.</title>
        <authorList>
            <person name="Podar M."/>
        </authorList>
    </citation>
    <scope>NUCLEOTIDE SEQUENCE [LARGE SCALE GENOMIC DNA]</scope>
    <source>
        <strain evidence="1 2">ORNL</strain>
    </source>
</reference>
<sequence>MKCESVQLEVVLLAYGELADDRIPELDEHLAGCEVCRQELESLTAMQDTLAAFELAEPSPNLLAQARVKLDEALDAEPAPGLLARLRILVMGSLHHVQAAPALAVLLVGVGFVGGSAISSYQAAHAPKAAPPVLMQHSADSTIANISSIVQTPDSKQVQVNYNRVVPETAQGTLDDPQIKQLLLLGAKNGISNDVRDSSVALLAEGCKAGHICDEDSDQKSGKQGSTVRDTLLVSLRYDQDSKVRMNALHGLQRYLATDQRVRDAVLESIMNDHDPDVRMQAINMLEPVQADSSVRQVLHTVSTTDDNPYIRNASMNALESVSQIQ</sequence>
<evidence type="ECO:0008006" key="3">
    <source>
        <dbReference type="Google" id="ProtNLM"/>
    </source>
</evidence>
<gene>
    <name evidence="1" type="ORF">FTW19_04700</name>
</gene>
<dbReference type="InterPro" id="IPR011989">
    <property type="entry name" value="ARM-like"/>
</dbReference>
<dbReference type="SUPFAM" id="SSF48371">
    <property type="entry name" value="ARM repeat"/>
    <property type="match status" value="1"/>
</dbReference>
<name>A0A5B9EAB4_9BACT</name>
<dbReference type="Gene3D" id="1.10.10.1320">
    <property type="entry name" value="Anti-sigma factor, zinc-finger domain"/>
    <property type="match status" value="1"/>
</dbReference>
<proteinExistence type="predicted"/>
<organism evidence="1 2">
    <name type="scientific">Terriglobus albidus</name>
    <dbReference type="NCBI Taxonomy" id="1592106"/>
    <lineage>
        <taxon>Bacteria</taxon>
        <taxon>Pseudomonadati</taxon>
        <taxon>Acidobacteriota</taxon>
        <taxon>Terriglobia</taxon>
        <taxon>Terriglobales</taxon>
        <taxon>Acidobacteriaceae</taxon>
        <taxon>Terriglobus</taxon>
    </lineage>
</organism>
<dbReference type="OrthoDB" id="113002at2"/>
<dbReference type="Gene3D" id="1.25.10.10">
    <property type="entry name" value="Leucine-rich Repeat Variant"/>
    <property type="match status" value="1"/>
</dbReference>
<dbReference type="InterPro" id="IPR016024">
    <property type="entry name" value="ARM-type_fold"/>
</dbReference>
<accession>A0A5B9EAB4</accession>
<dbReference type="EMBL" id="CP042806">
    <property type="protein sequence ID" value="QEE27371.1"/>
    <property type="molecule type" value="Genomic_DNA"/>
</dbReference>
<dbReference type="Pfam" id="PF13646">
    <property type="entry name" value="HEAT_2"/>
    <property type="match status" value="1"/>
</dbReference>
<dbReference type="InterPro" id="IPR041916">
    <property type="entry name" value="Anti_sigma_zinc_sf"/>
</dbReference>
<protein>
    <recommendedName>
        <fullName evidence="3">Zinc-finger domain-containing protein</fullName>
    </recommendedName>
</protein>
<dbReference type="KEGG" id="talb:FTW19_04700"/>
<dbReference type="RefSeq" id="WP_147646563.1">
    <property type="nucleotide sequence ID" value="NZ_CP042806.1"/>
</dbReference>
<dbReference type="AlphaFoldDB" id="A0A5B9EAB4"/>